<evidence type="ECO:0000256" key="5">
    <source>
        <dbReference type="PIRSR" id="PIRSR625650-3"/>
    </source>
</evidence>
<comment type="similarity">
    <text evidence="1">Belongs to the FAD-binding oxidoreductase/transferase type 4 family.</text>
</comment>
<dbReference type="InterPro" id="IPR016166">
    <property type="entry name" value="FAD-bd_PCMH"/>
</dbReference>
<dbReference type="PROSITE" id="PS51387">
    <property type="entry name" value="FAD_PCMH"/>
    <property type="match status" value="1"/>
</dbReference>
<evidence type="ECO:0000256" key="3">
    <source>
        <dbReference type="ARBA" id="ARBA00022827"/>
    </source>
</evidence>
<dbReference type="PANTHER" id="PTHR46568:SF1">
    <property type="entry name" value="ALKYLDIHYDROXYACETONEPHOSPHATE SYNTHASE, PEROXISOMAL"/>
    <property type="match status" value="1"/>
</dbReference>
<evidence type="ECO:0000256" key="4">
    <source>
        <dbReference type="PIRSR" id="PIRSR625650-1"/>
    </source>
</evidence>
<dbReference type="AlphaFoldDB" id="A0A0A8SLX8"/>
<keyword evidence="3 5" id="KW-0274">FAD</keyword>
<accession>A0A0A8SLX8</accession>
<feature type="binding site" evidence="5">
    <location>
        <begin position="255"/>
        <end position="261"/>
    </location>
    <ligand>
        <name>FAD</name>
        <dbReference type="ChEBI" id="CHEBI:57692"/>
    </ligand>
</feature>
<dbReference type="InterPro" id="IPR004113">
    <property type="entry name" value="FAD-bd_oxidored_4_C"/>
</dbReference>
<dbReference type="Proteomes" id="UP000250080">
    <property type="component" value="Chromosome I"/>
</dbReference>
<dbReference type="Gene3D" id="3.30.465.10">
    <property type="match status" value="1"/>
</dbReference>
<sequence>MISKQFQVTGYSEGYYKVGEFTPPRWVDDGLAKPITGATPRYGDGRVVAVPEGIVEQLRGIGDAVYTGTDETAERTRDWWPGTMLAHTDGDPATPDAVIVEASGVKQVQAVLRLAAANGIPVTVAAGRSNVTGSTLPLEGGIVLDIHTMNSILGFNPTDLTAECEPGVFGDVLEERLQTAWGVTTGHWPQSLGLSTVGGWVACRGAGQLSTRYGKVEDMVTELDVVLPSGELVTLGGRQRAAVGPDLKQLFIGSEGMLGVITRVVLRTHALPDYARYAAYEYDTFEAGLDACRRIMQRGVTPAALRLWDNMEGDYYFGNGGNTLLLILDEGDPRLVDVTVDIASDEAATTGTAVDAEPIFQKWLATRFEVPAQNAFEDDGAWMADTLEMTAGWSQLPRIYQRVQSEVGALEGTFVVSAHQSHAYTDAACVYFTIQGTLPIKDRAAWYRAVWDVADKVIIEEHGQLSHHHGVGVVRTPYVAESLGGGMEVLRAVKQALDPGRMLNPGKYGL</sequence>
<dbReference type="InterPro" id="IPR016171">
    <property type="entry name" value="Vanillyl_alc_oxidase_C-sub2"/>
</dbReference>
<keyword evidence="2" id="KW-0285">Flavoprotein</keyword>
<dbReference type="GO" id="GO:0008610">
    <property type="term" value="P:lipid biosynthetic process"/>
    <property type="evidence" value="ECO:0007669"/>
    <property type="project" value="InterPro"/>
</dbReference>
<dbReference type="GO" id="GO:0071949">
    <property type="term" value="F:FAD binding"/>
    <property type="evidence" value="ECO:0007669"/>
    <property type="project" value="InterPro"/>
</dbReference>
<organism evidence="7 8">
    <name type="scientific">Propionibacterium freudenreichii</name>
    <dbReference type="NCBI Taxonomy" id="1744"/>
    <lineage>
        <taxon>Bacteria</taxon>
        <taxon>Bacillati</taxon>
        <taxon>Actinomycetota</taxon>
        <taxon>Actinomycetes</taxon>
        <taxon>Propionibacteriales</taxon>
        <taxon>Propionibacteriaceae</taxon>
        <taxon>Propionibacterium</taxon>
    </lineage>
</organism>
<dbReference type="InterPro" id="IPR025650">
    <property type="entry name" value="Alkyl-DHAP_Synthase"/>
</dbReference>
<dbReference type="Pfam" id="PF01565">
    <property type="entry name" value="FAD_binding_4"/>
    <property type="match status" value="1"/>
</dbReference>
<name>A0A0A8SLX8_9ACTN</name>
<comment type="cofactor">
    <cofactor evidence="5">
        <name>FAD</name>
        <dbReference type="ChEBI" id="CHEBI:57692"/>
    </cofactor>
</comment>
<dbReference type="OMA" id="VDVLDWC"/>
<feature type="site" description="Important for enzyme activity" evidence="6">
    <location>
        <position position="306"/>
    </location>
</feature>
<dbReference type="RefSeq" id="WP_013161528.1">
    <property type="nucleotide sequence ID" value="NZ_CCYQ01000008.1"/>
</dbReference>
<dbReference type="PANTHER" id="PTHR46568">
    <property type="entry name" value="ALKYLDIHYDROXYACETONEPHOSPHATE SYNTHASE, PEROXISOMAL"/>
    <property type="match status" value="1"/>
</dbReference>
<dbReference type="OrthoDB" id="9811557at2"/>
<reference evidence="7 8" key="1">
    <citation type="submission" date="2016-09" db="EMBL/GenBank/DDBJ databases">
        <authorList>
            <person name="Laine KS P."/>
        </authorList>
    </citation>
    <scope>NUCLEOTIDE SEQUENCE [LARGE SCALE GENOMIC DNA]</scope>
    <source>
        <strain evidence="7">PFRJS-23</strain>
    </source>
</reference>
<dbReference type="Pfam" id="PF02913">
    <property type="entry name" value="FAD-oxidase_C"/>
    <property type="match status" value="1"/>
</dbReference>
<dbReference type="InterPro" id="IPR036318">
    <property type="entry name" value="FAD-bd_PCMH-like_sf"/>
</dbReference>
<evidence type="ECO:0000256" key="6">
    <source>
        <dbReference type="PIRSR" id="PIRSR625650-4"/>
    </source>
</evidence>
<protein>
    <submittedName>
        <fullName evidence="7">Alkylglycerone-phosphate synthase</fullName>
    </submittedName>
</protein>
<gene>
    <name evidence="7" type="ORF">PFR_JS23_605</name>
</gene>
<proteinExistence type="inferred from homology"/>
<feature type="active site" description="Proton donor/acceptor" evidence="4">
    <location>
        <position position="431"/>
    </location>
</feature>
<dbReference type="InterPro" id="IPR006094">
    <property type="entry name" value="Oxid_FAD_bind_N"/>
</dbReference>
<dbReference type="Gene3D" id="1.10.45.10">
    <property type="entry name" value="Vanillyl-alcohol Oxidase, Chain A, domain 4"/>
    <property type="match status" value="1"/>
</dbReference>
<dbReference type="EMBL" id="LT618793">
    <property type="protein sequence ID" value="SCQ76321.1"/>
    <property type="molecule type" value="Genomic_DNA"/>
</dbReference>
<dbReference type="InterPro" id="IPR016164">
    <property type="entry name" value="FAD-linked_Oxase-like_C"/>
</dbReference>
<evidence type="ECO:0000313" key="7">
    <source>
        <dbReference type="EMBL" id="SCQ76321.1"/>
    </source>
</evidence>
<evidence type="ECO:0000313" key="8">
    <source>
        <dbReference type="Proteomes" id="UP000250080"/>
    </source>
</evidence>
<dbReference type="SUPFAM" id="SSF55103">
    <property type="entry name" value="FAD-linked oxidases, C-terminal domain"/>
    <property type="match status" value="1"/>
</dbReference>
<dbReference type="SUPFAM" id="SSF56176">
    <property type="entry name" value="FAD-binding/transporter-associated domain-like"/>
    <property type="match status" value="1"/>
</dbReference>
<dbReference type="Gene3D" id="3.40.462.40">
    <property type="entry name" value="FAD-linked oxidase, cap domain/gating helix"/>
    <property type="match status" value="1"/>
</dbReference>
<evidence type="ECO:0000256" key="1">
    <source>
        <dbReference type="ARBA" id="ARBA00008000"/>
    </source>
</evidence>
<evidence type="ECO:0000256" key="2">
    <source>
        <dbReference type="ARBA" id="ARBA00022630"/>
    </source>
</evidence>
<dbReference type="GeneID" id="61221705"/>
<dbReference type="InterPro" id="IPR016169">
    <property type="entry name" value="FAD-bd_PCMH_sub2"/>
</dbReference>
<dbReference type="GO" id="GO:0008609">
    <property type="term" value="F:alkylglycerone-phosphate synthase activity"/>
    <property type="evidence" value="ECO:0007669"/>
    <property type="project" value="InterPro"/>
</dbReference>